<feature type="compositionally biased region" description="Low complexity" evidence="1">
    <location>
        <begin position="49"/>
        <end position="75"/>
    </location>
</feature>
<dbReference type="Proteomes" id="UP000176409">
    <property type="component" value="Unassembled WGS sequence"/>
</dbReference>
<gene>
    <name evidence="2" type="ORF">A2973_02280</name>
</gene>
<proteinExistence type="predicted"/>
<protein>
    <submittedName>
        <fullName evidence="2">Uncharacterized protein</fullName>
    </submittedName>
</protein>
<organism evidence="2 3">
    <name type="scientific">Candidatus Gottesmanbacteria bacterium RIFCSPLOWO2_01_FULL_49_10</name>
    <dbReference type="NCBI Taxonomy" id="1798396"/>
    <lineage>
        <taxon>Bacteria</taxon>
        <taxon>Candidatus Gottesmaniibacteriota</taxon>
    </lineage>
</organism>
<name>A0A1F6B047_9BACT</name>
<evidence type="ECO:0000313" key="3">
    <source>
        <dbReference type="Proteomes" id="UP000176409"/>
    </source>
</evidence>
<dbReference type="STRING" id="1798396.A2973_02280"/>
<feature type="region of interest" description="Disordered" evidence="1">
    <location>
        <begin position="37"/>
        <end position="78"/>
    </location>
</feature>
<sequence length="173" mass="18895">MLPRPKPVRTIQILLLSIACGLLVYGVFGRNNLVNKTKHTPSGPPPISPTGEAAPTVSVTQTTQPTRGPTPTKTPTNEDQTLLSFLYPGGHRETQSITSLSLTSSDGPEAITTWYKETIRKYSFQTKSFVQTNSNGNIANLLVARSARYEIRVNITKTPHDSLTKIAVALQTY</sequence>
<dbReference type="PROSITE" id="PS51257">
    <property type="entry name" value="PROKAR_LIPOPROTEIN"/>
    <property type="match status" value="1"/>
</dbReference>
<dbReference type="AlphaFoldDB" id="A0A1F6B047"/>
<evidence type="ECO:0000313" key="2">
    <source>
        <dbReference type="EMBL" id="OGG30112.1"/>
    </source>
</evidence>
<comment type="caution">
    <text evidence="2">The sequence shown here is derived from an EMBL/GenBank/DDBJ whole genome shotgun (WGS) entry which is preliminary data.</text>
</comment>
<dbReference type="EMBL" id="MFJZ01000030">
    <property type="protein sequence ID" value="OGG30112.1"/>
    <property type="molecule type" value="Genomic_DNA"/>
</dbReference>
<accession>A0A1F6B047</accession>
<reference evidence="2 3" key="1">
    <citation type="journal article" date="2016" name="Nat. Commun.">
        <title>Thousands of microbial genomes shed light on interconnected biogeochemical processes in an aquifer system.</title>
        <authorList>
            <person name="Anantharaman K."/>
            <person name="Brown C.T."/>
            <person name="Hug L.A."/>
            <person name="Sharon I."/>
            <person name="Castelle C.J."/>
            <person name="Probst A.J."/>
            <person name="Thomas B.C."/>
            <person name="Singh A."/>
            <person name="Wilkins M.J."/>
            <person name="Karaoz U."/>
            <person name="Brodie E.L."/>
            <person name="Williams K.H."/>
            <person name="Hubbard S.S."/>
            <person name="Banfield J.F."/>
        </authorList>
    </citation>
    <scope>NUCLEOTIDE SEQUENCE [LARGE SCALE GENOMIC DNA]</scope>
</reference>
<evidence type="ECO:0000256" key="1">
    <source>
        <dbReference type="SAM" id="MobiDB-lite"/>
    </source>
</evidence>